<feature type="region of interest" description="Disordered" evidence="17">
    <location>
        <begin position="82"/>
        <end position="170"/>
    </location>
</feature>
<comment type="catalytic activity">
    <reaction evidence="15">
        <text>a 3-O-[N-acetyl-alpha-neuraminyl-(2-&gt;3)-beta-D-galactosyl-(1-&gt;3)-N-acetyl-alpha-D-galactosaminyl]-L-threonyl-[protein] + CMP-N-acetyl-beta-neuraminate = a 3-O-{alpha-Neu5Ac-(2-&gt;3)-beta-D-Gal-(1-&gt;3)-[alpha-Neu5Ac-(2-&gt;6)]-alpha-D-GalNAc}-L-threonyl-[protein] + CMP + H(+)</text>
        <dbReference type="Rhea" id="RHEA:81659"/>
        <dbReference type="Rhea" id="RHEA-COMP:14417"/>
        <dbReference type="Rhea" id="RHEA-COMP:16763"/>
        <dbReference type="ChEBI" id="CHEBI:15378"/>
        <dbReference type="ChEBI" id="CHEBI:57812"/>
        <dbReference type="ChEBI" id="CHEBI:60377"/>
        <dbReference type="ChEBI" id="CHEBI:139598"/>
        <dbReference type="ChEBI" id="CHEBI:156398"/>
    </reaction>
    <physiologicalReaction direction="left-to-right" evidence="15">
        <dbReference type="Rhea" id="RHEA:81660"/>
    </physiologicalReaction>
</comment>
<dbReference type="EC" id="2.4.3.3" evidence="14"/>
<dbReference type="Gene3D" id="3.90.1480.20">
    <property type="entry name" value="Glycosyl transferase family 29"/>
    <property type="match status" value="1"/>
</dbReference>
<accession>A0ABM1AJG5</accession>
<dbReference type="Pfam" id="PF00777">
    <property type="entry name" value="Glyco_transf_29"/>
    <property type="match status" value="1"/>
</dbReference>
<dbReference type="InterPro" id="IPR001675">
    <property type="entry name" value="Glyco_trans_29"/>
</dbReference>
<evidence type="ECO:0000256" key="12">
    <source>
        <dbReference type="ARBA" id="ARBA00023180"/>
    </source>
</evidence>
<comment type="catalytic activity">
    <reaction evidence="13">
        <text>a beta-D-galactosyl-(1-&gt;3)-N-acetyl-alpha-D-galactosaminyl derivative + CMP-N-acetyl-beta-neuraminate = a beta-D-galactosyl-(1-&gt;3)-[N-acetyl-alpha-neuraminyl-(2-&gt;6)]-N-acetyl-alpha-D-galactosaminyl derivative + CMP + H(+)</text>
        <dbReference type="Rhea" id="RHEA:11136"/>
        <dbReference type="ChEBI" id="CHEBI:15378"/>
        <dbReference type="ChEBI" id="CHEBI:57812"/>
        <dbReference type="ChEBI" id="CHEBI:60377"/>
        <dbReference type="ChEBI" id="CHEBI:133470"/>
        <dbReference type="ChEBI" id="CHEBI:140764"/>
        <dbReference type="EC" id="2.4.3.3"/>
    </reaction>
    <physiologicalReaction direction="left-to-right" evidence="13">
        <dbReference type="Rhea" id="RHEA:11137"/>
    </physiologicalReaction>
</comment>
<keyword evidence="8" id="KW-1133">Transmembrane helix</keyword>
<evidence type="ECO:0000256" key="11">
    <source>
        <dbReference type="ARBA" id="ARBA00023157"/>
    </source>
</evidence>
<evidence type="ECO:0000256" key="5">
    <source>
        <dbReference type="ARBA" id="ARBA00022679"/>
    </source>
</evidence>
<evidence type="ECO:0000256" key="16">
    <source>
        <dbReference type="ARBA" id="ARBA00052285"/>
    </source>
</evidence>
<evidence type="ECO:0000256" key="8">
    <source>
        <dbReference type="ARBA" id="ARBA00022989"/>
    </source>
</evidence>
<keyword evidence="9" id="KW-0333">Golgi apparatus</keyword>
<keyword evidence="18" id="KW-1185">Reference proteome</keyword>
<keyword evidence="12" id="KW-0325">Glycoprotein</keyword>
<evidence type="ECO:0000256" key="10">
    <source>
        <dbReference type="ARBA" id="ARBA00023136"/>
    </source>
</evidence>
<sequence>MPYLPAAWALEITMPPCGLILYATPQRSSLTNIGKYQLKEKNKEEKSQEMLQKAALHRLSIELPLRPRDKEMTSVRTGALGLKNQGGMAARGEGGKKRKDQGKEEPAAKTPVPESRGRILATTGAVLTKQRKRPRATAAVPAKEKAAQVNPSPASFPRPSTKRSQRLKASDFKSEPRWDFEEEYNLDVGGLQTPCSVPVVQKVVTRFPPVPQQQLLLASLPSGSSRCITCAVVGNGGILNDSHVGPEIDSHDYVFRLSGAVIKGYEQDVGTRTSFYGFTAFSVVQSILMLGSRGFQHVPLGKDVRYLHFLEGTRDYEWLEAIFLNQTMAKTKLHWFRHRPQEAFRDALDMDRYLLLHPDFIRYMKNRFLRSKTLNTARWRIYRPTTGALLLLTALHLCDKVSAYGFITQGHERFSDHYYDKSWKRLIFYTNHDFNLEKTVWKRLHDEGIIRLYQRPEHPEEKN</sequence>
<evidence type="ECO:0000256" key="4">
    <source>
        <dbReference type="ARBA" id="ARBA00022676"/>
    </source>
</evidence>
<dbReference type="InterPro" id="IPR038578">
    <property type="entry name" value="GT29-like_sf"/>
</dbReference>
<comment type="pathway">
    <text evidence="2">Protein modification; protein glycosylation.</text>
</comment>
<name>A0ABM1AJG5_MICOH</name>
<dbReference type="GeneID" id="102002560"/>
<evidence type="ECO:0000256" key="14">
    <source>
        <dbReference type="ARBA" id="ARBA00039109"/>
    </source>
</evidence>
<evidence type="ECO:0000313" key="18">
    <source>
        <dbReference type="Proteomes" id="UP000694915"/>
    </source>
</evidence>
<evidence type="ECO:0000256" key="13">
    <source>
        <dbReference type="ARBA" id="ARBA00036348"/>
    </source>
</evidence>
<comment type="similarity">
    <text evidence="3">Belongs to the glycosyltransferase 29 family.</text>
</comment>
<evidence type="ECO:0000256" key="2">
    <source>
        <dbReference type="ARBA" id="ARBA00004922"/>
    </source>
</evidence>
<keyword evidence="6" id="KW-0812">Transmembrane</keyword>
<evidence type="ECO:0000256" key="9">
    <source>
        <dbReference type="ARBA" id="ARBA00023034"/>
    </source>
</evidence>
<dbReference type="PANTHER" id="PTHR45941:SF1">
    <property type="entry name" value="ALPHA-N-ACETYLGALACTOSAMINIDE ALPHA-2,6-SIALYLTRANSFERASE 1"/>
    <property type="match status" value="1"/>
</dbReference>
<comment type="subcellular location">
    <subcellularLocation>
        <location evidence="1">Golgi apparatus membrane</location>
        <topology evidence="1">Single-pass type II membrane protein</topology>
    </subcellularLocation>
</comment>
<evidence type="ECO:0000256" key="1">
    <source>
        <dbReference type="ARBA" id="ARBA00004323"/>
    </source>
</evidence>
<comment type="catalytic activity">
    <reaction evidence="16">
        <text>a 3-O-[N-acetyl-alpha-D-galactosaminyl]-L-threonyl-[protein] + CMP-N-acetyl-beta-neuraminate = a 3-O-[N-acetyl-alpha-neuraminosyl-(2-&gt;6)-N-acetyl-alpha-D-galactosaminyl]-L-threonyl-[protein] + CMP + H(+)</text>
        <dbReference type="Rhea" id="RHEA:81643"/>
        <dbReference type="Rhea" id="RHEA-COMP:11689"/>
        <dbReference type="Rhea" id="RHEA-COMP:19720"/>
        <dbReference type="ChEBI" id="CHEBI:15378"/>
        <dbReference type="ChEBI" id="CHEBI:57812"/>
        <dbReference type="ChEBI" id="CHEBI:60377"/>
        <dbReference type="ChEBI" id="CHEBI:87075"/>
        <dbReference type="ChEBI" id="CHEBI:231970"/>
    </reaction>
    <physiologicalReaction direction="left-to-right" evidence="16">
        <dbReference type="Rhea" id="RHEA:81644"/>
    </physiologicalReaction>
</comment>
<keyword evidence="7" id="KW-0735">Signal-anchor</keyword>
<keyword evidence="4" id="KW-0328">Glycosyltransferase</keyword>
<evidence type="ECO:0000256" key="7">
    <source>
        <dbReference type="ARBA" id="ARBA00022968"/>
    </source>
</evidence>
<keyword evidence="11" id="KW-1015">Disulfide bond</keyword>
<evidence type="ECO:0000256" key="6">
    <source>
        <dbReference type="ARBA" id="ARBA00022692"/>
    </source>
</evidence>
<reference evidence="19" key="1">
    <citation type="submission" date="2025-08" db="UniProtKB">
        <authorList>
            <consortium name="RefSeq"/>
        </authorList>
    </citation>
    <scope>IDENTIFICATION</scope>
</reference>
<protein>
    <recommendedName>
        <fullName evidence="14">alpha-N-acetylgalactosaminide alpha-2,6-sialyltransferase</fullName>
        <ecNumber evidence="14">2.4.3.3</ecNumber>
    </recommendedName>
</protein>
<keyword evidence="5" id="KW-0808">Transferase</keyword>
<evidence type="ECO:0000256" key="15">
    <source>
        <dbReference type="ARBA" id="ARBA00050664"/>
    </source>
</evidence>
<dbReference type="Proteomes" id="UP000694915">
    <property type="component" value="Chromosome 7"/>
</dbReference>
<evidence type="ECO:0000313" key="19">
    <source>
        <dbReference type="RefSeq" id="XP_013203044.1"/>
    </source>
</evidence>
<keyword evidence="10" id="KW-0472">Membrane</keyword>
<dbReference type="RefSeq" id="XP_013203044.1">
    <property type="nucleotide sequence ID" value="XM_013347590.1"/>
</dbReference>
<organism evidence="18 19">
    <name type="scientific">Microtus ochrogaster</name>
    <name type="common">Prairie vole</name>
    <dbReference type="NCBI Taxonomy" id="79684"/>
    <lineage>
        <taxon>Eukaryota</taxon>
        <taxon>Metazoa</taxon>
        <taxon>Chordata</taxon>
        <taxon>Craniata</taxon>
        <taxon>Vertebrata</taxon>
        <taxon>Euteleostomi</taxon>
        <taxon>Mammalia</taxon>
        <taxon>Eutheria</taxon>
        <taxon>Euarchontoglires</taxon>
        <taxon>Glires</taxon>
        <taxon>Rodentia</taxon>
        <taxon>Myomorpha</taxon>
        <taxon>Muroidea</taxon>
        <taxon>Cricetidae</taxon>
        <taxon>Arvicolinae</taxon>
        <taxon>Microtus</taxon>
    </lineage>
</organism>
<evidence type="ECO:0000256" key="17">
    <source>
        <dbReference type="SAM" id="MobiDB-lite"/>
    </source>
</evidence>
<evidence type="ECO:0000256" key="3">
    <source>
        <dbReference type="ARBA" id="ARBA00006003"/>
    </source>
</evidence>
<dbReference type="PANTHER" id="PTHR45941">
    <property type="entry name" value="ALPHA-N-ACETYLGALACTOSAMINIDE ALPHA-2,6-SIALYLTRANSFERASE 2-LIKE-RELATED"/>
    <property type="match status" value="1"/>
</dbReference>
<gene>
    <name evidence="19" type="primary">St6galnac1</name>
</gene>
<proteinExistence type="inferred from homology"/>